<dbReference type="InterPro" id="IPR013976">
    <property type="entry name" value="HDOD"/>
</dbReference>
<dbReference type="PANTHER" id="PTHR33525">
    <property type="match status" value="1"/>
</dbReference>
<dbReference type="InterPro" id="IPR052340">
    <property type="entry name" value="RNase_Y/CdgJ"/>
</dbReference>
<evidence type="ECO:0000259" key="1">
    <source>
        <dbReference type="PROSITE" id="PS51833"/>
    </source>
</evidence>
<dbReference type="PANTHER" id="PTHR33525:SF3">
    <property type="entry name" value="RIBONUCLEASE Y"/>
    <property type="match status" value="1"/>
</dbReference>
<dbReference type="AlphaFoldDB" id="A0A3B0X475"/>
<sequence>MQKKTDCFLSEVKDAVATERLLLPSLPDVALKIKAECEKEDSSADKIADVICQDPAMSVRLLQVANSSLYRTMHSTDNIHRAITRLGLKLVRNLIMSLSMKQLYHASNDVIAERFRELWLASTKTAAIARLLASNIKHLDAEQAMLAGLIHNIGALPIILMAEDDDDLFDNPEALYTVVKSMQGEIGAYIFRDWHFPHYMIDVANESYHFERKHSGPADYVDIIQAALIEGSIYTGLDCPEDWSSIAAFDKLNIDTQSSVLDIEENKLIFEETAALFK</sequence>
<dbReference type="Gene3D" id="1.10.3210.10">
    <property type="entry name" value="Hypothetical protein af1432"/>
    <property type="match status" value="1"/>
</dbReference>
<protein>
    <recommendedName>
        <fullName evidence="1">HDOD domain-containing protein</fullName>
    </recommendedName>
</protein>
<evidence type="ECO:0000313" key="2">
    <source>
        <dbReference type="EMBL" id="VAW63105.1"/>
    </source>
</evidence>
<proteinExistence type="predicted"/>
<feature type="domain" description="HDOD" evidence="1">
    <location>
        <begin position="23"/>
        <end position="210"/>
    </location>
</feature>
<dbReference type="PROSITE" id="PS51833">
    <property type="entry name" value="HDOD"/>
    <property type="match status" value="1"/>
</dbReference>
<dbReference type="Pfam" id="PF08668">
    <property type="entry name" value="HDOD"/>
    <property type="match status" value="1"/>
</dbReference>
<dbReference type="SUPFAM" id="SSF109604">
    <property type="entry name" value="HD-domain/PDEase-like"/>
    <property type="match status" value="1"/>
</dbReference>
<name>A0A3B0X475_9ZZZZ</name>
<reference evidence="2" key="1">
    <citation type="submission" date="2018-06" db="EMBL/GenBank/DDBJ databases">
        <authorList>
            <person name="Zhirakovskaya E."/>
        </authorList>
    </citation>
    <scope>NUCLEOTIDE SEQUENCE</scope>
</reference>
<gene>
    <name evidence="2" type="ORF">MNBD_GAMMA11-3026</name>
</gene>
<dbReference type="EMBL" id="UOFG01000193">
    <property type="protein sequence ID" value="VAW63105.1"/>
    <property type="molecule type" value="Genomic_DNA"/>
</dbReference>
<organism evidence="2">
    <name type="scientific">hydrothermal vent metagenome</name>
    <dbReference type="NCBI Taxonomy" id="652676"/>
    <lineage>
        <taxon>unclassified sequences</taxon>
        <taxon>metagenomes</taxon>
        <taxon>ecological metagenomes</taxon>
    </lineage>
</organism>
<accession>A0A3B0X475</accession>